<name>A0AAE0HW17_9PEZI</name>
<accession>A0AAE0HW17</accession>
<organism evidence="2 3">
    <name type="scientific">Apodospora peruviana</name>
    <dbReference type="NCBI Taxonomy" id="516989"/>
    <lineage>
        <taxon>Eukaryota</taxon>
        <taxon>Fungi</taxon>
        <taxon>Dikarya</taxon>
        <taxon>Ascomycota</taxon>
        <taxon>Pezizomycotina</taxon>
        <taxon>Sordariomycetes</taxon>
        <taxon>Sordariomycetidae</taxon>
        <taxon>Sordariales</taxon>
        <taxon>Lasiosphaeriaceae</taxon>
        <taxon>Apodospora</taxon>
    </lineage>
</organism>
<feature type="region of interest" description="Disordered" evidence="1">
    <location>
        <begin position="208"/>
        <end position="257"/>
    </location>
</feature>
<comment type="caution">
    <text evidence="2">The sequence shown here is derived from an EMBL/GenBank/DDBJ whole genome shotgun (WGS) entry which is preliminary data.</text>
</comment>
<proteinExistence type="predicted"/>
<evidence type="ECO:0000313" key="2">
    <source>
        <dbReference type="EMBL" id="KAK3313933.1"/>
    </source>
</evidence>
<feature type="compositionally biased region" description="Basic and acidic residues" evidence="1">
    <location>
        <begin position="108"/>
        <end position="133"/>
    </location>
</feature>
<dbReference type="EMBL" id="JAUEDM010000007">
    <property type="protein sequence ID" value="KAK3313933.1"/>
    <property type="molecule type" value="Genomic_DNA"/>
</dbReference>
<reference evidence="2" key="1">
    <citation type="journal article" date="2023" name="Mol. Phylogenet. Evol.">
        <title>Genome-scale phylogeny and comparative genomics of the fungal order Sordariales.</title>
        <authorList>
            <person name="Hensen N."/>
            <person name="Bonometti L."/>
            <person name="Westerberg I."/>
            <person name="Brannstrom I.O."/>
            <person name="Guillou S."/>
            <person name="Cros-Aarteil S."/>
            <person name="Calhoun S."/>
            <person name="Haridas S."/>
            <person name="Kuo A."/>
            <person name="Mondo S."/>
            <person name="Pangilinan J."/>
            <person name="Riley R."/>
            <person name="LaButti K."/>
            <person name="Andreopoulos B."/>
            <person name="Lipzen A."/>
            <person name="Chen C."/>
            <person name="Yan M."/>
            <person name="Daum C."/>
            <person name="Ng V."/>
            <person name="Clum A."/>
            <person name="Steindorff A."/>
            <person name="Ohm R.A."/>
            <person name="Martin F."/>
            <person name="Silar P."/>
            <person name="Natvig D.O."/>
            <person name="Lalanne C."/>
            <person name="Gautier V."/>
            <person name="Ament-Velasquez S.L."/>
            <person name="Kruys A."/>
            <person name="Hutchinson M.I."/>
            <person name="Powell A.J."/>
            <person name="Barry K."/>
            <person name="Miller A.N."/>
            <person name="Grigoriev I.V."/>
            <person name="Debuchy R."/>
            <person name="Gladieux P."/>
            <person name="Hiltunen Thoren M."/>
            <person name="Johannesson H."/>
        </authorList>
    </citation>
    <scope>NUCLEOTIDE SEQUENCE</scope>
    <source>
        <strain evidence="2">CBS 118394</strain>
    </source>
</reference>
<feature type="region of interest" description="Disordered" evidence="1">
    <location>
        <begin position="26"/>
        <end position="51"/>
    </location>
</feature>
<evidence type="ECO:0000256" key="1">
    <source>
        <dbReference type="SAM" id="MobiDB-lite"/>
    </source>
</evidence>
<feature type="compositionally biased region" description="Basic and acidic residues" evidence="1">
    <location>
        <begin position="32"/>
        <end position="47"/>
    </location>
</feature>
<evidence type="ECO:0000313" key="3">
    <source>
        <dbReference type="Proteomes" id="UP001283341"/>
    </source>
</evidence>
<dbReference type="AlphaFoldDB" id="A0AAE0HW17"/>
<dbReference type="Proteomes" id="UP001283341">
    <property type="component" value="Unassembled WGS sequence"/>
</dbReference>
<gene>
    <name evidence="2" type="ORF">B0H66DRAFT_607170</name>
</gene>
<feature type="compositionally biased region" description="Polar residues" evidence="1">
    <location>
        <begin position="213"/>
        <end position="229"/>
    </location>
</feature>
<sequence>MEERPASRERRGPQVYLHVEFGLSWNSKQPPKNHEVTYRSRGMRERSPAFPRQVAAPNTNYLAAIHDFEQRQTNHRPAAPPPARHTHIGPYHQMQEYYQVGHSMPHQRAREPPAPEQERPSRADSTSSRERGRSAPPPVGDNPWDVSVQQSQGGGRPSGVSAAVATQGAPDPWKALPAPPSKFRLGEDGMPWSSWSWPMGYDPDAYPRDEEVNTSTHSLPATATVSPEHTSPFEASPLSVSVYSPGGSRAPGRDVETGRARELGALSAAMMTVDNGFENQWWNQGAREMVPSEEVAAAAPSMAATLFNRNRFSARSLGWAVAETPAARTPAQPSALTSAVDNSSPCFHVVDMISPLTEAATLASPPPTYQSFHGLQPLQRSMSTRSEELWFTETGSPRGSYI</sequence>
<feature type="region of interest" description="Disordered" evidence="1">
    <location>
        <begin position="102"/>
        <end position="188"/>
    </location>
</feature>
<reference evidence="2" key="2">
    <citation type="submission" date="2023-06" db="EMBL/GenBank/DDBJ databases">
        <authorList>
            <consortium name="Lawrence Berkeley National Laboratory"/>
            <person name="Haridas S."/>
            <person name="Hensen N."/>
            <person name="Bonometti L."/>
            <person name="Westerberg I."/>
            <person name="Brannstrom I.O."/>
            <person name="Guillou S."/>
            <person name="Cros-Aarteil S."/>
            <person name="Calhoun S."/>
            <person name="Kuo A."/>
            <person name="Mondo S."/>
            <person name="Pangilinan J."/>
            <person name="Riley R."/>
            <person name="Labutti K."/>
            <person name="Andreopoulos B."/>
            <person name="Lipzen A."/>
            <person name="Chen C."/>
            <person name="Yanf M."/>
            <person name="Daum C."/>
            <person name="Ng V."/>
            <person name="Clum A."/>
            <person name="Steindorff A."/>
            <person name="Ohm R."/>
            <person name="Martin F."/>
            <person name="Silar P."/>
            <person name="Natvig D."/>
            <person name="Lalanne C."/>
            <person name="Gautier V."/>
            <person name="Ament-Velasquez S.L."/>
            <person name="Kruys A."/>
            <person name="Hutchinson M.I."/>
            <person name="Powell A.J."/>
            <person name="Barry K."/>
            <person name="Miller A.N."/>
            <person name="Grigoriev I.V."/>
            <person name="Debuchy R."/>
            <person name="Gladieux P."/>
            <person name="Thoren M.H."/>
            <person name="Johannesson H."/>
        </authorList>
    </citation>
    <scope>NUCLEOTIDE SEQUENCE</scope>
    <source>
        <strain evidence="2">CBS 118394</strain>
    </source>
</reference>
<protein>
    <submittedName>
        <fullName evidence="2">Uncharacterized protein</fullName>
    </submittedName>
</protein>
<keyword evidence="3" id="KW-1185">Reference proteome</keyword>